<evidence type="ECO:0000256" key="8">
    <source>
        <dbReference type="SAM" id="MobiDB-lite"/>
    </source>
</evidence>
<comment type="catalytic activity">
    <reaction evidence="5">
        <text>a 5'-end (N(2),N(7)-dimethyl 5'-triphosphoguanosine)-ribonucleoside in snRNA + S-adenosyl-L-methionine = a 5'-end (N(2),N(2),N(7)-trimethyl 5'-triphosphoguanosine)-ribonucleoside in snRNA + S-adenosyl-L-homocysteine + H(+)</text>
        <dbReference type="Rhea" id="RHEA:78479"/>
        <dbReference type="Rhea" id="RHEA-COMP:19087"/>
        <dbReference type="Rhea" id="RHEA-COMP:19089"/>
        <dbReference type="ChEBI" id="CHEBI:15378"/>
        <dbReference type="ChEBI" id="CHEBI:57856"/>
        <dbReference type="ChEBI" id="CHEBI:59789"/>
        <dbReference type="ChEBI" id="CHEBI:167623"/>
        <dbReference type="ChEBI" id="CHEBI:172880"/>
    </reaction>
    <physiologicalReaction direction="left-to-right" evidence="5">
        <dbReference type="Rhea" id="RHEA:78480"/>
    </physiologicalReaction>
</comment>
<dbReference type="InterPro" id="IPR019012">
    <property type="entry name" value="RNA_cap_Gua-N2-MeTrfase"/>
</dbReference>
<evidence type="ECO:0000256" key="1">
    <source>
        <dbReference type="ARBA" id="ARBA00018517"/>
    </source>
</evidence>
<gene>
    <name evidence="9" type="ORF">WMSIL1_LOCUS872</name>
</gene>
<comment type="similarity">
    <text evidence="2">Belongs to the methyltransferase superfamily. Trimethylguanosine synthase family.</text>
</comment>
<evidence type="ECO:0000256" key="5">
    <source>
        <dbReference type="ARBA" id="ARBA00048763"/>
    </source>
</evidence>
<evidence type="ECO:0000256" key="6">
    <source>
        <dbReference type="ARBA" id="ARBA00049075"/>
    </source>
</evidence>
<organism evidence="9 10">
    <name type="scientific">Hymenolepis diminuta</name>
    <name type="common">Rat tapeworm</name>
    <dbReference type="NCBI Taxonomy" id="6216"/>
    <lineage>
        <taxon>Eukaryota</taxon>
        <taxon>Metazoa</taxon>
        <taxon>Spiralia</taxon>
        <taxon>Lophotrochozoa</taxon>
        <taxon>Platyhelminthes</taxon>
        <taxon>Cestoda</taxon>
        <taxon>Eucestoda</taxon>
        <taxon>Cyclophyllidea</taxon>
        <taxon>Hymenolepididae</taxon>
        <taxon>Hymenolepis</taxon>
    </lineage>
</organism>
<accession>A0A564XXN1</accession>
<dbReference type="GO" id="GO:0005634">
    <property type="term" value="C:nucleus"/>
    <property type="evidence" value="ECO:0007669"/>
    <property type="project" value="TreeGrafter"/>
</dbReference>
<dbReference type="PANTHER" id="PTHR14741:SF32">
    <property type="entry name" value="TRIMETHYLGUANOSINE SYNTHASE"/>
    <property type="match status" value="1"/>
</dbReference>
<evidence type="ECO:0000313" key="10">
    <source>
        <dbReference type="Proteomes" id="UP000321570"/>
    </source>
</evidence>
<dbReference type="AlphaFoldDB" id="A0A564XXN1"/>
<evidence type="ECO:0000256" key="2">
    <source>
        <dbReference type="ARBA" id="ARBA00025783"/>
    </source>
</evidence>
<evidence type="ECO:0000256" key="3">
    <source>
        <dbReference type="ARBA" id="ARBA00047418"/>
    </source>
</evidence>
<dbReference type="Proteomes" id="UP000321570">
    <property type="component" value="Unassembled WGS sequence"/>
</dbReference>
<feature type="compositionally biased region" description="Low complexity" evidence="8">
    <location>
        <begin position="75"/>
        <end position="89"/>
    </location>
</feature>
<comment type="catalytic activity">
    <reaction evidence="6">
        <text>a 5'-end (N(7)-methyl 5'-triphosphoguanosine)-ribonucleoside in snRNA + S-adenosyl-L-methionine = a 5'-end (N(2),N(7)-dimethyl 5'-triphosphoguanosine)-ribonucleoside in snRNA + S-adenosyl-L-homocysteine + H(+)</text>
        <dbReference type="Rhea" id="RHEA:78471"/>
        <dbReference type="Rhea" id="RHEA-COMP:19085"/>
        <dbReference type="Rhea" id="RHEA-COMP:19087"/>
        <dbReference type="ChEBI" id="CHEBI:15378"/>
        <dbReference type="ChEBI" id="CHEBI:57856"/>
        <dbReference type="ChEBI" id="CHEBI:59789"/>
        <dbReference type="ChEBI" id="CHEBI:156461"/>
        <dbReference type="ChEBI" id="CHEBI:172880"/>
    </reaction>
    <physiologicalReaction direction="left-to-right" evidence="6">
        <dbReference type="Rhea" id="RHEA:78472"/>
    </physiologicalReaction>
</comment>
<evidence type="ECO:0000256" key="4">
    <source>
        <dbReference type="ARBA" id="ARBA00048740"/>
    </source>
</evidence>
<dbReference type="EMBL" id="CABIJS010000022">
    <property type="protein sequence ID" value="VUZ39777.1"/>
    <property type="molecule type" value="Genomic_DNA"/>
</dbReference>
<sequence length="362" mass="41210">MRSHFWTHSSFFQLKFDDSIFDTLSDVSSSDEEHESTVHSSIATMEDNTQLEDVQSDFNENVNSVATLVLNQENSSPTEESLSSSTPSRRTLKRRRRKYKEFESMMRDPTIVRWWKRRFDLFWRFSEGIKMDKESWYSVTPEEVARRQAEVCASDVVVDAYAGAGGNTIQFALKCQFVIGIDNNLERLTNILQPNTRVYSVQAGVDCICGDVTGVLRALRTEPTSAIDTVFMSPPWGGPGYMKTNRLPPGSSSWNKRRRSEMIMEEMTNPCPEIFDIDGYIPGLVGAVTAAKNLFLDRSSPRVAVYLPRNSSLGQLLKLGWGGENSEDSKNRHEVKIEEYWLRGRRMALCAYIGDFEITDEV</sequence>
<feature type="region of interest" description="Disordered" evidence="8">
    <location>
        <begin position="70"/>
        <end position="93"/>
    </location>
</feature>
<comment type="catalytic activity">
    <reaction evidence="3">
        <text>a 5'-end (N(2),N(7)-dimethyl 5'-triphosphoguanosine)-ribonucleoside in snoRNA + S-adenosyl-L-methionine = a 5'-end (N(2),N(2),N(7)-trimethyl 5'-triphosphoguanosine)-ribonucleoside in snoRNA + S-adenosyl-L-homocysteine + H(+)</text>
        <dbReference type="Rhea" id="RHEA:78507"/>
        <dbReference type="Rhea" id="RHEA-COMP:19088"/>
        <dbReference type="Rhea" id="RHEA-COMP:19090"/>
        <dbReference type="ChEBI" id="CHEBI:15378"/>
        <dbReference type="ChEBI" id="CHEBI:57856"/>
        <dbReference type="ChEBI" id="CHEBI:59789"/>
        <dbReference type="ChEBI" id="CHEBI:167623"/>
        <dbReference type="ChEBI" id="CHEBI:172880"/>
    </reaction>
    <physiologicalReaction direction="left-to-right" evidence="3">
        <dbReference type="Rhea" id="RHEA:78508"/>
    </physiologicalReaction>
</comment>
<proteinExistence type="inferred from homology"/>
<evidence type="ECO:0000256" key="7">
    <source>
        <dbReference type="ARBA" id="ARBA00049790"/>
    </source>
</evidence>
<dbReference type="SUPFAM" id="SSF53335">
    <property type="entry name" value="S-adenosyl-L-methionine-dependent methyltransferases"/>
    <property type="match status" value="1"/>
</dbReference>
<comment type="catalytic activity">
    <reaction evidence="4">
        <text>a 5'-end (N(7)-methyl 5'-triphosphoguanosine)-ribonucleoside in snoRNA + S-adenosyl-L-methionine = a 5'-end (N(2),N(7)-dimethyl 5'-triphosphoguanosine)-ribonucleoside in snoRNA + S-adenosyl-L-homocysteine + H(+)</text>
        <dbReference type="Rhea" id="RHEA:78475"/>
        <dbReference type="Rhea" id="RHEA-COMP:19086"/>
        <dbReference type="Rhea" id="RHEA-COMP:19088"/>
        <dbReference type="ChEBI" id="CHEBI:15378"/>
        <dbReference type="ChEBI" id="CHEBI:57856"/>
        <dbReference type="ChEBI" id="CHEBI:59789"/>
        <dbReference type="ChEBI" id="CHEBI:156461"/>
        <dbReference type="ChEBI" id="CHEBI:172880"/>
    </reaction>
    <physiologicalReaction direction="left-to-right" evidence="4">
        <dbReference type="Rhea" id="RHEA:78476"/>
    </physiologicalReaction>
</comment>
<dbReference type="PANTHER" id="PTHR14741">
    <property type="entry name" value="S-ADENOSYLMETHIONINE-DEPENDENT METHYLTRANSFERASE RELATED"/>
    <property type="match status" value="1"/>
</dbReference>
<name>A0A564XXN1_HYMDI</name>
<reference evidence="9 10" key="1">
    <citation type="submission" date="2019-07" db="EMBL/GenBank/DDBJ databases">
        <authorList>
            <person name="Jastrzebski P J."/>
            <person name="Paukszto L."/>
            <person name="Jastrzebski P J."/>
        </authorList>
    </citation>
    <scope>NUCLEOTIDE SEQUENCE [LARGE SCALE GENOMIC DNA]</scope>
    <source>
        <strain evidence="9 10">WMS-il1</strain>
    </source>
</reference>
<keyword evidence="10" id="KW-1185">Reference proteome</keyword>
<dbReference type="Pfam" id="PF09445">
    <property type="entry name" value="Methyltransf_15"/>
    <property type="match status" value="1"/>
</dbReference>
<dbReference type="GO" id="GO:0071164">
    <property type="term" value="F:RNA cap trimethylguanosine synthase activity"/>
    <property type="evidence" value="ECO:0007669"/>
    <property type="project" value="TreeGrafter"/>
</dbReference>
<dbReference type="InterPro" id="IPR029063">
    <property type="entry name" value="SAM-dependent_MTases_sf"/>
</dbReference>
<evidence type="ECO:0000313" key="9">
    <source>
        <dbReference type="EMBL" id="VUZ39777.1"/>
    </source>
</evidence>
<dbReference type="Gene3D" id="3.40.50.150">
    <property type="entry name" value="Vaccinia Virus protein VP39"/>
    <property type="match status" value="1"/>
</dbReference>
<protein>
    <recommendedName>
        <fullName evidence="1">Trimethylguanosine synthase</fullName>
    </recommendedName>
    <alternativeName>
        <fullName evidence="7">Cap-specific guanine-N(2) methyltransferase</fullName>
    </alternativeName>
</protein>